<evidence type="ECO:0000256" key="1">
    <source>
        <dbReference type="SAM" id="MobiDB-lite"/>
    </source>
</evidence>
<dbReference type="Proteomes" id="UP000064967">
    <property type="component" value="Chromosome"/>
</dbReference>
<protein>
    <submittedName>
        <fullName evidence="2">Uncharacterized protein</fullName>
    </submittedName>
</protein>
<reference evidence="2 3" key="1">
    <citation type="submission" date="2015-08" db="EMBL/GenBank/DDBJ databases">
        <authorList>
            <person name="Babu N.S."/>
            <person name="Beckwith C.J."/>
            <person name="Beseler K.G."/>
            <person name="Brison A."/>
            <person name="Carone J.V."/>
            <person name="Caskin T.P."/>
            <person name="Diamond M."/>
            <person name="Durham M.E."/>
            <person name="Foxe J.M."/>
            <person name="Go M."/>
            <person name="Henderson B.A."/>
            <person name="Jones I.B."/>
            <person name="McGettigan J.A."/>
            <person name="Micheletti S.J."/>
            <person name="Nasrallah M.E."/>
            <person name="Ortiz D."/>
            <person name="Piller C.R."/>
            <person name="Privatt S.R."/>
            <person name="Schneider S.L."/>
            <person name="Sharp S."/>
            <person name="Smith T.C."/>
            <person name="Stanton J.D."/>
            <person name="Ullery H.E."/>
            <person name="Wilson R.J."/>
            <person name="Serrano M.G."/>
            <person name="Buck G."/>
            <person name="Lee V."/>
            <person name="Wang Y."/>
            <person name="Carvalho R."/>
            <person name="Voegtly L."/>
            <person name="Shi R."/>
            <person name="Duckworth R."/>
            <person name="Johnson A."/>
            <person name="Loviza R."/>
            <person name="Walstead R."/>
            <person name="Shah Z."/>
            <person name="Kiflezghi M."/>
            <person name="Wade K."/>
            <person name="Ball S.L."/>
            <person name="Bradley K.W."/>
            <person name="Asai D.J."/>
            <person name="Bowman C.A."/>
            <person name="Russell D.A."/>
            <person name="Pope W.H."/>
            <person name="Jacobs-Sera D."/>
            <person name="Hendrix R.W."/>
            <person name="Hatfull G.F."/>
        </authorList>
    </citation>
    <scope>NUCLEOTIDE SEQUENCE [LARGE SCALE GENOMIC DNA]</scope>
    <source>
        <strain evidence="2 3">DSM 27648</strain>
    </source>
</reference>
<feature type="region of interest" description="Disordered" evidence="1">
    <location>
        <begin position="127"/>
        <end position="174"/>
    </location>
</feature>
<accession>A0A0K1PMX0</accession>
<feature type="compositionally biased region" description="Pro residues" evidence="1">
    <location>
        <begin position="150"/>
        <end position="163"/>
    </location>
</feature>
<dbReference type="RefSeq" id="WP_146646403.1">
    <property type="nucleotide sequence ID" value="NZ_CP012333.1"/>
</dbReference>
<name>A0A0K1PMX0_9BACT</name>
<keyword evidence="3" id="KW-1185">Reference proteome</keyword>
<gene>
    <name evidence="2" type="ORF">AKJ09_01526</name>
</gene>
<dbReference type="AlphaFoldDB" id="A0A0K1PMX0"/>
<evidence type="ECO:0000313" key="3">
    <source>
        <dbReference type="Proteomes" id="UP000064967"/>
    </source>
</evidence>
<dbReference type="STRING" id="1391654.AKJ09_01526"/>
<proteinExistence type="predicted"/>
<organism evidence="2 3">
    <name type="scientific">Labilithrix luteola</name>
    <dbReference type="NCBI Taxonomy" id="1391654"/>
    <lineage>
        <taxon>Bacteria</taxon>
        <taxon>Pseudomonadati</taxon>
        <taxon>Myxococcota</taxon>
        <taxon>Polyangia</taxon>
        <taxon>Polyangiales</taxon>
        <taxon>Labilitrichaceae</taxon>
        <taxon>Labilithrix</taxon>
    </lineage>
</organism>
<evidence type="ECO:0000313" key="2">
    <source>
        <dbReference type="EMBL" id="AKU94862.1"/>
    </source>
</evidence>
<feature type="compositionally biased region" description="Basic and acidic residues" evidence="1">
    <location>
        <begin position="134"/>
        <end position="147"/>
    </location>
</feature>
<dbReference type="KEGG" id="llu:AKJ09_01526"/>
<dbReference type="EMBL" id="CP012333">
    <property type="protein sequence ID" value="AKU94862.1"/>
    <property type="molecule type" value="Genomic_DNA"/>
</dbReference>
<sequence>MARLRLNALVAAAGWVTSIGGLLAASHAHALEERPLEGVTLAYSAPRTCPSRVELLGRITQYTPHFRLAAEGEDARHFDIRIAREGRAWVGAFDVGEGTGPRSIRGETCDDVVLGLVVAVATALDPHAGLPPETAEKEANVEVREEPPSEPEPAPPVSVPPPRPSERSRPAPAPPPRPVVFAVGLYGGVNGAVSSTLGVFGAFAEASFEPPFARLSWLRPTIRLGAKQSLPRTASVGDSEASVWWTAGALELCPARVTVVDRLTSELCFGTDVGALSAMPKGGAEGGTTRRLWLDYGAALGFRWQMRAHAFAFADLGAWIPLTRDRLRLEPDGVVTEAPRFGISAEFGGGWRF</sequence>